<proteinExistence type="predicted"/>
<comment type="caution">
    <text evidence="1">The sequence shown here is derived from an EMBL/GenBank/DDBJ whole genome shotgun (WGS) entry which is preliminary data.</text>
</comment>
<accession>A0ABU6S3A6</accession>
<dbReference type="EMBL" id="JASCZI010060418">
    <property type="protein sequence ID" value="MED6130520.1"/>
    <property type="molecule type" value="Genomic_DNA"/>
</dbReference>
<name>A0ABU6S3A6_9FABA</name>
<gene>
    <name evidence="1" type="ORF">PIB30_001606</name>
</gene>
<protein>
    <submittedName>
        <fullName evidence="1">Uncharacterized protein</fullName>
    </submittedName>
</protein>
<evidence type="ECO:0000313" key="1">
    <source>
        <dbReference type="EMBL" id="MED6130520.1"/>
    </source>
</evidence>
<organism evidence="1 2">
    <name type="scientific">Stylosanthes scabra</name>
    <dbReference type="NCBI Taxonomy" id="79078"/>
    <lineage>
        <taxon>Eukaryota</taxon>
        <taxon>Viridiplantae</taxon>
        <taxon>Streptophyta</taxon>
        <taxon>Embryophyta</taxon>
        <taxon>Tracheophyta</taxon>
        <taxon>Spermatophyta</taxon>
        <taxon>Magnoliopsida</taxon>
        <taxon>eudicotyledons</taxon>
        <taxon>Gunneridae</taxon>
        <taxon>Pentapetalae</taxon>
        <taxon>rosids</taxon>
        <taxon>fabids</taxon>
        <taxon>Fabales</taxon>
        <taxon>Fabaceae</taxon>
        <taxon>Papilionoideae</taxon>
        <taxon>50 kb inversion clade</taxon>
        <taxon>dalbergioids sensu lato</taxon>
        <taxon>Dalbergieae</taxon>
        <taxon>Pterocarpus clade</taxon>
        <taxon>Stylosanthes</taxon>
    </lineage>
</organism>
<evidence type="ECO:0000313" key="2">
    <source>
        <dbReference type="Proteomes" id="UP001341840"/>
    </source>
</evidence>
<reference evidence="1 2" key="1">
    <citation type="journal article" date="2023" name="Plants (Basel)">
        <title>Bridging the Gap: Combining Genomics and Transcriptomics Approaches to Understand Stylosanthes scabra, an Orphan Legume from the Brazilian Caatinga.</title>
        <authorList>
            <person name="Ferreira-Neto J.R.C."/>
            <person name="da Silva M.D."/>
            <person name="Binneck E."/>
            <person name="de Melo N.F."/>
            <person name="da Silva R.H."/>
            <person name="de Melo A.L.T.M."/>
            <person name="Pandolfi V."/>
            <person name="Bustamante F.O."/>
            <person name="Brasileiro-Vidal A.C."/>
            <person name="Benko-Iseppon A.M."/>
        </authorList>
    </citation>
    <scope>NUCLEOTIDE SEQUENCE [LARGE SCALE GENOMIC DNA]</scope>
    <source>
        <tissue evidence="1">Leaves</tissue>
    </source>
</reference>
<keyword evidence="2" id="KW-1185">Reference proteome</keyword>
<dbReference type="Proteomes" id="UP001341840">
    <property type="component" value="Unassembled WGS sequence"/>
</dbReference>
<sequence>MKLSDDHPFDEVWCDEAGGYNQQTSYLMTLSRWQVSAGSPSHHVSNVSHVVLGTRVQHPVVGMMVWHPMGGMTVQHPVPTMAKIENTGQIQWLSIVAEEHYRKIHTLVAASTDMHTAHVESHVEASLAAVRVVGREVFVVALLVLPCSVSQP</sequence>